<dbReference type="InterPro" id="IPR045111">
    <property type="entry name" value="Vps41/Vps8"/>
</dbReference>
<evidence type="ECO:0000256" key="6">
    <source>
        <dbReference type="SAM" id="MobiDB-lite"/>
    </source>
</evidence>
<dbReference type="PROSITE" id="PS50082">
    <property type="entry name" value="WD_REPEATS_2"/>
    <property type="match status" value="1"/>
</dbReference>
<dbReference type="GO" id="GO:0030897">
    <property type="term" value="C:HOPS complex"/>
    <property type="evidence" value="ECO:0007669"/>
    <property type="project" value="TreeGrafter"/>
</dbReference>
<dbReference type="GO" id="GO:0005770">
    <property type="term" value="C:late endosome"/>
    <property type="evidence" value="ECO:0007669"/>
    <property type="project" value="TreeGrafter"/>
</dbReference>
<dbReference type="InterPro" id="IPR001680">
    <property type="entry name" value="WD40_rpt"/>
</dbReference>
<dbReference type="GO" id="GO:0006623">
    <property type="term" value="P:protein targeting to vacuole"/>
    <property type="evidence" value="ECO:0007669"/>
    <property type="project" value="InterPro"/>
</dbReference>
<dbReference type="Pfam" id="PF12816">
    <property type="entry name" value="TPR_Vps8"/>
    <property type="match status" value="1"/>
</dbReference>
<accession>A0A8J4T2I1</accession>
<feature type="region of interest" description="Disordered" evidence="6">
    <location>
        <begin position="214"/>
        <end position="238"/>
    </location>
</feature>
<comment type="caution">
    <text evidence="8">The sequence shown here is derived from an EMBL/GenBank/DDBJ whole genome shotgun (WGS) entry which is preliminary data.</text>
</comment>
<evidence type="ECO:0000256" key="1">
    <source>
        <dbReference type="ARBA" id="ARBA00009422"/>
    </source>
</evidence>
<sequence length="1628" mass="180317">MSDFRLGLTSVSSPDVTSLVESLASEDQLDSDLEADLQQASLISEVVATGAESSSVASSDALLSFCDTTEEGKPSPFRGNKQSTFFRRAILSGVSSQLNSFSSKADFGSPSCLSFRRHLVVGTSKGVIFVFNLKQVLRFCFGPSTLVGDGETAFEEPQGSVSSLSQNRDGSLLLSGFSSGRVAVWQMSSPNALTNRDNQVVQGKLHAHVVADEDHAVEPEDGQDTSVSAERSVSGRTRSTGSLSNFRLFSAGGGHTGERFRGHLLCLIEDAHGVGQATALCSFTTISSLAVCVDTGGSVFQLNFKRGLSGLKRESLCFFSGSRGEICALDALGSAAPFSEHSESCVSEKVSHKINGAFQTSGHRTLANHGLIAMASFTKLIVVSLRPSIQILHWQPLSGPAACLPHLTWQWDFRNCSCASSCRAVLAFGRGCSVHLLNVFLSSNPKRGAPTPEVTSENGLVNFQLTHSIELSYDLMALHWISSKNQMVALDMSENLHLFDSVHGEDIEVVNLSSVQIAFNCELFRSLRDGGSVSEALAYAGERACVHSVAVYGSQILLLGSTGIHLFAMRTWFEIVKSLFTQGAIDVALAYCDNALRSAQSRTGMGGDIPVVCHVKLPPVPENGLELCKLQSEVLTLLRRRFLPLLSVTTGVPWVLSNSSLRTAVCIAARTASSEFLVGDLYPLVSKHDEWRSWFFVALFQLIQALSPFGQLNDVKMAKLHSGSPSNSICYNLPVDMSMQLIHWCLDPAYNSYRIETVKENSVAIDVDESLGQKWAQICLLRLAPSSMDLHQVVKLSWAHRLFPALLHLYTDILLDFETPFRALLDLLASTDKSSDPKFPDQTMDYECGQSLLLLLRSALAAESCSHESLPVPLNRDVPTQICNLLLTEVPSMKTDAPVGPFQSRYPRLRLMLKFNAVDFLNLLTLSISSDTFFQEDELGLSHRSHLYHKLVACALESEDSTPSCGHSIPVFSFLAHQLDRPDSGRPVMDPSKLFQLYAHICNELACSPDRHSLSFQSAVIELMSLDQLTDLEECLNLARRANLYYICEYVHRVRGERFEAFRDQVNELQHQWITSVRTHCVPEQLGCATSTHEFAQLADQIFQFTEQVFSSPVTNKHGTTGTGLTDDEISGLKQLCLEKLEVLVMWDSERTLRLLHNMFGCSVSQLLSVVSSAFGQFKAGLRQLSTDAKCTICFLLLRAYFGARHSFLKEQASLHAANLNGDTYSNDVAKRNDNSDLNYTCWDEFLAEFEPEVAEFYVHLCVTLNLSESSLVLFLTSSEDYRVSYILQLIPVAKYPDAAAYLFERLGEFDEAFHLYETSFVRMWHALRQRHSESSNGTADSSVSITVDSLDYQSNKPVDDTSSGARESLRASIDRWCAFCRRRTSRENMPKKEMEDVWFRVLDVLIREQNALTDHSLISEMNEIFHMLLAYLPEGISLATIVSYMLQTASAGKNVRFSNEINVLVSRLVTTCQFEADQLVLNKQLAGRDLTTQQAGLLLRAGQGFGTTKRHCDWCGDRLRGPVLAVFRCTRQANVNLPRVILFRCGHLFHSICTNVLQTSAQTEKNGESDQSRLCPFCATQENSVSKRRFTTDTIPTRYVSLHALNHSDDPIRVDTPHKRKPINPFD</sequence>
<dbReference type="InterPro" id="IPR001841">
    <property type="entry name" value="Znf_RING"/>
</dbReference>
<name>A0A8J4T2I1_9TREM</name>
<evidence type="ECO:0000256" key="4">
    <source>
        <dbReference type="PROSITE-ProRule" id="PRU00175"/>
    </source>
</evidence>
<dbReference type="PROSITE" id="PS50089">
    <property type="entry name" value="ZF_RING_2"/>
    <property type="match status" value="1"/>
</dbReference>
<reference evidence="8" key="1">
    <citation type="submission" date="2019-05" db="EMBL/GenBank/DDBJ databases">
        <title>Annotation for the trematode Paragonimus heterotremus.</title>
        <authorList>
            <person name="Choi Y.-J."/>
        </authorList>
    </citation>
    <scope>NUCLEOTIDE SEQUENCE</scope>
    <source>
        <strain evidence="8">LC</strain>
    </source>
</reference>
<evidence type="ECO:0000313" key="9">
    <source>
        <dbReference type="Proteomes" id="UP000748531"/>
    </source>
</evidence>
<dbReference type="EMBL" id="LUCH01000736">
    <property type="protein sequence ID" value="KAF5404426.1"/>
    <property type="molecule type" value="Genomic_DNA"/>
</dbReference>
<proteinExistence type="inferred from homology"/>
<dbReference type="GO" id="GO:0034058">
    <property type="term" value="P:endosomal vesicle fusion"/>
    <property type="evidence" value="ECO:0007669"/>
    <property type="project" value="TreeGrafter"/>
</dbReference>
<dbReference type="Pfam" id="PF23410">
    <property type="entry name" value="Beta-prop_VPS8"/>
    <property type="match status" value="2"/>
</dbReference>
<dbReference type="InterPro" id="IPR015943">
    <property type="entry name" value="WD40/YVTN_repeat-like_dom_sf"/>
</dbReference>
<comment type="similarity">
    <text evidence="1">Belongs to the VPS8 family.</text>
</comment>
<dbReference type="PANTHER" id="PTHR12616">
    <property type="entry name" value="VACUOLAR PROTEIN SORTING VPS41"/>
    <property type="match status" value="1"/>
</dbReference>
<organism evidence="8 9">
    <name type="scientific">Paragonimus heterotremus</name>
    <dbReference type="NCBI Taxonomy" id="100268"/>
    <lineage>
        <taxon>Eukaryota</taxon>
        <taxon>Metazoa</taxon>
        <taxon>Spiralia</taxon>
        <taxon>Lophotrochozoa</taxon>
        <taxon>Platyhelminthes</taxon>
        <taxon>Trematoda</taxon>
        <taxon>Digenea</taxon>
        <taxon>Plagiorchiida</taxon>
        <taxon>Troglotremata</taxon>
        <taxon>Troglotrematidae</taxon>
        <taxon>Paragonimus</taxon>
    </lineage>
</organism>
<dbReference type="InterPro" id="IPR036322">
    <property type="entry name" value="WD40_repeat_dom_sf"/>
</dbReference>
<feature type="domain" description="RING-type" evidence="7">
    <location>
        <begin position="1513"/>
        <end position="1579"/>
    </location>
</feature>
<keyword evidence="3" id="KW-0862">Zinc</keyword>
<gene>
    <name evidence="8" type="ORF">PHET_01951</name>
</gene>
<dbReference type="GO" id="GO:0008270">
    <property type="term" value="F:zinc ion binding"/>
    <property type="evidence" value="ECO:0007669"/>
    <property type="project" value="UniProtKB-KW"/>
</dbReference>
<keyword evidence="2 4" id="KW-0863">Zinc-finger</keyword>
<dbReference type="OrthoDB" id="6242485at2759"/>
<keyword evidence="5" id="KW-0853">WD repeat</keyword>
<dbReference type="SUPFAM" id="SSF50978">
    <property type="entry name" value="WD40 repeat-like"/>
    <property type="match status" value="1"/>
</dbReference>
<dbReference type="InterPro" id="IPR025941">
    <property type="entry name" value="Vps8_central_dom"/>
</dbReference>
<feature type="repeat" description="WD" evidence="5">
    <location>
        <begin position="154"/>
        <end position="195"/>
    </location>
</feature>
<evidence type="ECO:0000256" key="2">
    <source>
        <dbReference type="ARBA" id="ARBA00022771"/>
    </source>
</evidence>
<evidence type="ECO:0000256" key="5">
    <source>
        <dbReference type="PROSITE-ProRule" id="PRU00221"/>
    </source>
</evidence>
<evidence type="ECO:0000256" key="3">
    <source>
        <dbReference type="ARBA" id="ARBA00022833"/>
    </source>
</evidence>
<protein>
    <submittedName>
        <fullName evidence="8">Vacuolar protein sorting-associated protein 8</fullName>
    </submittedName>
</protein>
<evidence type="ECO:0000313" key="8">
    <source>
        <dbReference type="EMBL" id="KAF5404426.1"/>
    </source>
</evidence>
<keyword evidence="2 4" id="KW-0479">Metal-binding</keyword>
<dbReference type="Proteomes" id="UP000748531">
    <property type="component" value="Unassembled WGS sequence"/>
</dbReference>
<dbReference type="PANTHER" id="PTHR12616:SF8">
    <property type="entry name" value="VACUOLAR PROTEIN SORTING-ASSOCIATED PROTEIN 8 HOMOLOG"/>
    <property type="match status" value="1"/>
</dbReference>
<keyword evidence="9" id="KW-1185">Reference proteome</keyword>
<evidence type="ECO:0000259" key="7">
    <source>
        <dbReference type="PROSITE" id="PS50089"/>
    </source>
</evidence>
<dbReference type="Gene3D" id="2.130.10.10">
    <property type="entry name" value="YVTN repeat-like/Quinoprotein amine dehydrogenase"/>
    <property type="match status" value="1"/>
</dbReference>